<proteinExistence type="predicted"/>
<evidence type="ECO:0000313" key="3">
    <source>
        <dbReference type="Proteomes" id="UP000184041"/>
    </source>
</evidence>
<dbReference type="EMBL" id="FQUS01000001">
    <property type="protein sequence ID" value="SHE35101.1"/>
    <property type="molecule type" value="Genomic_DNA"/>
</dbReference>
<evidence type="ECO:0000259" key="1">
    <source>
        <dbReference type="Pfam" id="PF13568"/>
    </source>
</evidence>
<dbReference type="InterPro" id="IPR025665">
    <property type="entry name" value="Beta-barrel_OMP_2"/>
</dbReference>
<protein>
    <submittedName>
        <fullName evidence="2">Outer membrane protein beta-barrel domain-containing protein</fullName>
    </submittedName>
</protein>
<organism evidence="2 3">
    <name type="scientific">Fodinibius roseus</name>
    <dbReference type="NCBI Taxonomy" id="1194090"/>
    <lineage>
        <taxon>Bacteria</taxon>
        <taxon>Pseudomonadati</taxon>
        <taxon>Balneolota</taxon>
        <taxon>Balneolia</taxon>
        <taxon>Balneolales</taxon>
        <taxon>Balneolaceae</taxon>
        <taxon>Fodinibius</taxon>
    </lineage>
</organism>
<dbReference type="Pfam" id="PF13568">
    <property type="entry name" value="OMP_b-brl_2"/>
    <property type="match status" value="1"/>
</dbReference>
<evidence type="ECO:0000313" key="2">
    <source>
        <dbReference type="EMBL" id="SHE35101.1"/>
    </source>
</evidence>
<keyword evidence="3" id="KW-1185">Reference proteome</keyword>
<name>A0A1M4SSE8_9BACT</name>
<dbReference type="RefSeq" id="WP_073058865.1">
    <property type="nucleotide sequence ID" value="NZ_FQUS01000001.1"/>
</dbReference>
<gene>
    <name evidence="2" type="ORF">SAMN05443144_101110</name>
</gene>
<reference evidence="2 3" key="1">
    <citation type="submission" date="2016-11" db="EMBL/GenBank/DDBJ databases">
        <authorList>
            <person name="Jaros S."/>
            <person name="Januszkiewicz K."/>
            <person name="Wedrychowicz H."/>
        </authorList>
    </citation>
    <scope>NUCLEOTIDE SEQUENCE [LARGE SCALE GENOMIC DNA]</scope>
    <source>
        <strain evidence="2 3">DSM 21986</strain>
    </source>
</reference>
<dbReference type="Proteomes" id="UP000184041">
    <property type="component" value="Unassembled WGS sequence"/>
</dbReference>
<accession>A0A1M4SSE8</accession>
<feature type="domain" description="Outer membrane protein beta-barrel" evidence="1">
    <location>
        <begin position="25"/>
        <end position="218"/>
    </location>
</feature>
<dbReference type="OrthoDB" id="1524140at2"/>
<dbReference type="AlphaFoldDB" id="A0A1M4SSE8"/>
<sequence>MNFNRILLILLFLFITPGIVSIAGAQSIEFGIKGGLNTSSHLNSFRYADGDIDLDLKPKVTTAYQAGLILRKDFSRVFRLQIEPSLIMLGAKYEEAFMLRGFEFQTESKTELLYIQMPLVFQLSTNPTSKSVRVHGREKATTTYHLTGGVYGGYLLDARFSGTNTGAPIGVSFEGDFSNDVKSQYSEYDGGAILGVGFEYGSRQKIGFETRALYGVLDSGNAPGLSFEPHNVAVTFSVYLLF</sequence>